<name>A0A2T6ZHQ6_TUBBO</name>
<evidence type="ECO:0000313" key="3">
    <source>
        <dbReference type="Proteomes" id="UP000244722"/>
    </source>
</evidence>
<organism evidence="2 3">
    <name type="scientific">Tuber borchii</name>
    <name type="common">White truffle</name>
    <dbReference type="NCBI Taxonomy" id="42251"/>
    <lineage>
        <taxon>Eukaryota</taxon>
        <taxon>Fungi</taxon>
        <taxon>Dikarya</taxon>
        <taxon>Ascomycota</taxon>
        <taxon>Pezizomycotina</taxon>
        <taxon>Pezizomycetes</taxon>
        <taxon>Pezizales</taxon>
        <taxon>Tuberaceae</taxon>
        <taxon>Tuber</taxon>
    </lineage>
</organism>
<dbReference type="EMBL" id="NESQ01000255">
    <property type="protein sequence ID" value="PUU75028.1"/>
    <property type="molecule type" value="Genomic_DNA"/>
</dbReference>
<dbReference type="Pfam" id="PF07938">
    <property type="entry name" value="Fungal_lectin"/>
    <property type="match status" value="1"/>
</dbReference>
<accession>A0A2T6ZHQ6</accession>
<keyword evidence="3" id="KW-1185">Reference proteome</keyword>
<dbReference type="AlphaFoldDB" id="A0A2T6ZHQ6"/>
<dbReference type="InterPro" id="IPR012475">
    <property type="entry name" value="Fungal_lectin"/>
</dbReference>
<evidence type="ECO:0000313" key="2">
    <source>
        <dbReference type="EMBL" id="PUU75028.1"/>
    </source>
</evidence>
<dbReference type="STRING" id="42251.A0A2T6ZHQ6"/>
<evidence type="ECO:0000256" key="1">
    <source>
        <dbReference type="ARBA" id="ARBA00009042"/>
    </source>
</evidence>
<dbReference type="SUPFAM" id="SSF89372">
    <property type="entry name" value="Fucose-specific lectin"/>
    <property type="match status" value="1"/>
</dbReference>
<comment type="similarity">
    <text evidence="1">Belongs to the fungal fucose-specific lectin family.</text>
</comment>
<sequence>MSTILDRSPLASYSFTTSQRIHIRVCYQDKLGNIKQTFYDQATGWKTRADPIVGKADLNNGLAITGWSNGTQERVYYIGKDNKILEVFHPELASTASYPNVNHRIFTPSRDNKLCVAEYDTSSWGQTKQLTDTISFSPAAATLVAGSTRIRAYSGMDPKIGKKVIS</sequence>
<proteinExistence type="inferred from homology"/>
<dbReference type="Proteomes" id="UP000244722">
    <property type="component" value="Unassembled WGS sequence"/>
</dbReference>
<gene>
    <name evidence="2" type="ORF">B9Z19DRAFT_1132075</name>
</gene>
<protein>
    <submittedName>
        <fullName evidence="2">Uncharacterized protein</fullName>
    </submittedName>
</protein>
<dbReference type="OrthoDB" id="407298at2759"/>
<comment type="caution">
    <text evidence="2">The sequence shown here is derived from an EMBL/GenBank/DDBJ whole genome shotgun (WGS) entry which is preliminary data.</text>
</comment>
<reference evidence="2 3" key="1">
    <citation type="submission" date="2017-04" db="EMBL/GenBank/DDBJ databases">
        <title>Draft genome sequence of Tuber borchii Vittad., a whitish edible truffle.</title>
        <authorList>
            <consortium name="DOE Joint Genome Institute"/>
            <person name="Murat C."/>
            <person name="Kuo A."/>
            <person name="Barry K.W."/>
            <person name="Clum A."/>
            <person name="Dockter R.B."/>
            <person name="Fauchery L."/>
            <person name="Iotti M."/>
            <person name="Kohler A."/>
            <person name="Labutti K."/>
            <person name="Lindquist E.A."/>
            <person name="Lipzen A."/>
            <person name="Ohm R.A."/>
            <person name="Wang M."/>
            <person name="Grigoriev I.V."/>
            <person name="Zambonelli A."/>
            <person name="Martin F.M."/>
        </authorList>
    </citation>
    <scope>NUCLEOTIDE SEQUENCE [LARGE SCALE GENOMIC DNA]</scope>
    <source>
        <strain evidence="2 3">Tbo3840</strain>
    </source>
</reference>
<dbReference type="Gene3D" id="2.120.10.70">
    <property type="entry name" value="Fucose-specific lectin"/>
    <property type="match status" value="1"/>
</dbReference>